<dbReference type="AlphaFoldDB" id="A0A9D3Z469"/>
<dbReference type="CDD" id="cd00112">
    <property type="entry name" value="LDLa"/>
    <property type="match status" value="1"/>
</dbReference>
<dbReference type="Gene3D" id="4.10.400.10">
    <property type="entry name" value="Low-density Lipoprotein Receptor"/>
    <property type="match status" value="1"/>
</dbReference>
<evidence type="ECO:0000313" key="3">
    <source>
        <dbReference type="EMBL" id="KAH3711564.1"/>
    </source>
</evidence>
<dbReference type="Proteomes" id="UP000828390">
    <property type="component" value="Unassembled WGS sequence"/>
</dbReference>
<evidence type="ECO:0000256" key="1">
    <source>
        <dbReference type="ARBA" id="ARBA00023157"/>
    </source>
</evidence>
<reference evidence="3" key="1">
    <citation type="journal article" date="2019" name="bioRxiv">
        <title>The Genome of the Zebra Mussel, Dreissena polymorpha: A Resource for Invasive Species Research.</title>
        <authorList>
            <person name="McCartney M.A."/>
            <person name="Auch B."/>
            <person name="Kono T."/>
            <person name="Mallez S."/>
            <person name="Zhang Y."/>
            <person name="Obille A."/>
            <person name="Becker A."/>
            <person name="Abrahante J.E."/>
            <person name="Garbe J."/>
            <person name="Badalamenti J.P."/>
            <person name="Herman A."/>
            <person name="Mangelson H."/>
            <person name="Liachko I."/>
            <person name="Sullivan S."/>
            <person name="Sone E.D."/>
            <person name="Koren S."/>
            <person name="Silverstein K.A.T."/>
            <person name="Beckman K.B."/>
            <person name="Gohl D.M."/>
        </authorList>
    </citation>
    <scope>NUCLEOTIDE SEQUENCE</scope>
    <source>
        <strain evidence="3">Duluth1</strain>
        <tissue evidence="3">Whole animal</tissue>
    </source>
</reference>
<dbReference type="PROSITE" id="PS01209">
    <property type="entry name" value="LDLRA_1"/>
    <property type="match status" value="1"/>
</dbReference>
<protein>
    <submittedName>
        <fullName evidence="3">Uncharacterized protein</fullName>
    </submittedName>
</protein>
<name>A0A9D3Z469_DREPO</name>
<reference evidence="3" key="2">
    <citation type="submission" date="2020-11" db="EMBL/GenBank/DDBJ databases">
        <authorList>
            <person name="McCartney M.A."/>
            <person name="Auch B."/>
            <person name="Kono T."/>
            <person name="Mallez S."/>
            <person name="Becker A."/>
            <person name="Gohl D.M."/>
            <person name="Silverstein K.A.T."/>
            <person name="Koren S."/>
            <person name="Bechman K.B."/>
            <person name="Herman A."/>
            <person name="Abrahante J.E."/>
            <person name="Garbe J."/>
        </authorList>
    </citation>
    <scope>NUCLEOTIDE SEQUENCE</scope>
    <source>
        <strain evidence="3">Duluth1</strain>
        <tissue evidence="3">Whole animal</tissue>
    </source>
</reference>
<gene>
    <name evidence="3" type="ORF">DPMN_071235</name>
</gene>
<dbReference type="InterPro" id="IPR023415">
    <property type="entry name" value="LDLR_class-A_CS"/>
</dbReference>
<feature type="disulfide bond" evidence="2">
    <location>
        <begin position="46"/>
        <end position="58"/>
    </location>
</feature>
<evidence type="ECO:0000256" key="2">
    <source>
        <dbReference type="PROSITE-ProRule" id="PRU00124"/>
    </source>
</evidence>
<feature type="disulfide bond" evidence="2">
    <location>
        <begin position="53"/>
        <end position="71"/>
    </location>
</feature>
<proteinExistence type="predicted"/>
<dbReference type="SUPFAM" id="SSF57424">
    <property type="entry name" value="LDL receptor-like module"/>
    <property type="match status" value="1"/>
</dbReference>
<keyword evidence="1 2" id="KW-1015">Disulfide bond</keyword>
<dbReference type="EMBL" id="JAIWYP010000014">
    <property type="protein sequence ID" value="KAH3711564.1"/>
    <property type="molecule type" value="Genomic_DNA"/>
</dbReference>
<sequence>MGALDRTCTAELIYVHVFLSETCGEGTKLCKGSCIPVASECVKPTCTYPGFMCYNQSCLQGNQVCDGKTNCGDWSDELECRKSICYVVNHMSLVQEKQC</sequence>
<dbReference type="InterPro" id="IPR036055">
    <property type="entry name" value="LDL_receptor-like_sf"/>
</dbReference>
<keyword evidence="4" id="KW-1185">Reference proteome</keyword>
<dbReference type="InterPro" id="IPR002172">
    <property type="entry name" value="LDrepeatLR_classA_rpt"/>
</dbReference>
<evidence type="ECO:0000313" key="4">
    <source>
        <dbReference type="Proteomes" id="UP000828390"/>
    </source>
</evidence>
<comment type="caution">
    <text evidence="3">The sequence shown here is derived from an EMBL/GenBank/DDBJ whole genome shotgun (WGS) entry which is preliminary data.</text>
</comment>
<organism evidence="3 4">
    <name type="scientific">Dreissena polymorpha</name>
    <name type="common">Zebra mussel</name>
    <name type="synonym">Mytilus polymorpha</name>
    <dbReference type="NCBI Taxonomy" id="45954"/>
    <lineage>
        <taxon>Eukaryota</taxon>
        <taxon>Metazoa</taxon>
        <taxon>Spiralia</taxon>
        <taxon>Lophotrochozoa</taxon>
        <taxon>Mollusca</taxon>
        <taxon>Bivalvia</taxon>
        <taxon>Autobranchia</taxon>
        <taxon>Heteroconchia</taxon>
        <taxon>Euheterodonta</taxon>
        <taxon>Imparidentia</taxon>
        <taxon>Neoheterodontei</taxon>
        <taxon>Myida</taxon>
        <taxon>Dreissenoidea</taxon>
        <taxon>Dreissenidae</taxon>
        <taxon>Dreissena</taxon>
    </lineage>
</organism>
<accession>A0A9D3Z469</accession>
<dbReference type="PROSITE" id="PS50068">
    <property type="entry name" value="LDLRA_2"/>
    <property type="match status" value="1"/>
</dbReference>
<dbReference type="Pfam" id="PF00057">
    <property type="entry name" value="Ldl_recept_a"/>
    <property type="match status" value="1"/>
</dbReference>
<feature type="disulfide bond" evidence="2">
    <location>
        <begin position="65"/>
        <end position="80"/>
    </location>
</feature>
<dbReference type="SMART" id="SM00192">
    <property type="entry name" value="LDLa"/>
    <property type="match status" value="1"/>
</dbReference>